<gene>
    <name evidence="8" type="primary">LOC114463784</name>
</gene>
<dbReference type="GO" id="GO:0005634">
    <property type="term" value="C:nucleus"/>
    <property type="evidence" value="ECO:0007669"/>
    <property type="project" value="TreeGrafter"/>
</dbReference>
<dbReference type="InterPro" id="IPR011989">
    <property type="entry name" value="ARM-like"/>
</dbReference>
<feature type="compositionally biased region" description="Low complexity" evidence="7">
    <location>
        <begin position="51"/>
        <end position="64"/>
    </location>
</feature>
<dbReference type="GO" id="GO:0005886">
    <property type="term" value="C:plasma membrane"/>
    <property type="evidence" value="ECO:0007669"/>
    <property type="project" value="TreeGrafter"/>
</dbReference>
<feature type="compositionally biased region" description="Pro residues" evidence="7">
    <location>
        <begin position="221"/>
        <end position="233"/>
    </location>
</feature>
<feature type="repeat" description="ARM" evidence="6">
    <location>
        <begin position="372"/>
        <end position="407"/>
    </location>
</feature>
<dbReference type="RefSeq" id="XP_028303370.1">
    <property type="nucleotide sequence ID" value="XM_028447569.1"/>
</dbReference>
<evidence type="ECO:0000313" key="8">
    <source>
        <dbReference type="Ensembl" id="ENSGWIP00000047627.1"/>
    </source>
</evidence>
<keyword evidence="3" id="KW-0677">Repeat</keyword>
<dbReference type="GeneID" id="114463784"/>
<reference evidence="8" key="1">
    <citation type="submission" date="2020-06" db="EMBL/GenBank/DDBJ databases">
        <authorList>
            <consortium name="Wellcome Sanger Institute Data Sharing"/>
        </authorList>
    </citation>
    <scope>NUCLEOTIDE SEQUENCE [LARGE SCALE GENOMIC DNA]</scope>
</reference>
<sequence>MANNYHLKSVIAIGNVDDTSLALPSDNRQRNASQRVLEQVETMRRTRTKSSSRNGSTSLSPTMETMRRTRTKSSSRNGCTSLSPTSPTIDSVFFETVKSPPVVSNGGPFLGNGLAKSSFTDRSIFRRSTNASKGSSVKRNTIGSAYFYDKSYPLFSAMTLGQANTSRSEPELQWQRSIVKSTAPPRRAATSKRIYRAQRSNSQFITNAIGGQIQPKSPSFTKPPPLFQPPPPLAHPPPLFQPPHPLAHPPPPLYHPPPLFQCPPPLTHPAPPLTHPPRAYAANGGQFKSTSQVKSIKTEVAKTKALKLITAESQSKTDSGVNGSSGVADITMKEAVEYLSNKDETYQHCGASYIQHQTYVDEAAKEEVFKLNGVRKLVGLLHSSSPRVSCTAAAALRNLCFKNDKNKEEVQRCSGITEASGALKDTDSVELQKQLTGLLWNLSSAENLKSELLKSALPVLVEHVILPYTTGPNRTDPSSRDPDVFNHATGCLKNLSSAKQSSRQAMRKCRGLIDSLSSHITEQLDAGKADDESVENCVSILHNLTFQLETEAPALFSKITALANIAQKNASASASNSSISPVGCFNPQNKPNGQETHFDFPVIEDSQPSGAGLLIHSKTLQNYLRLLGTSKRLETLEASCGALQNLTSQNSIVSDVMRQNIVRKLNGLPDISPLIQSNNVNLQRNIVYLVGNLTKNPNLHDAIVREVFPKLLSVLSKGTTEGNESDDTLSMACLTASSLCMKKPNFCKFLLKNNVIKSLSSLSINKYFPKSSEAAGVFLHNLWSNKDIQNHLKKQGMNKATFVNDVTMAAHRSTQVVD</sequence>
<dbReference type="SMART" id="SM00185">
    <property type="entry name" value="ARM"/>
    <property type="match status" value="6"/>
</dbReference>
<keyword evidence="4" id="KW-0130">Cell adhesion</keyword>
<evidence type="ECO:0000256" key="1">
    <source>
        <dbReference type="ARBA" id="ARBA00004282"/>
    </source>
</evidence>
<organism evidence="8 9">
    <name type="scientific">Gouania willdenowi</name>
    <name type="common">Blunt-snouted clingfish</name>
    <name type="synonym">Lepadogaster willdenowi</name>
    <dbReference type="NCBI Taxonomy" id="441366"/>
    <lineage>
        <taxon>Eukaryota</taxon>
        <taxon>Metazoa</taxon>
        <taxon>Chordata</taxon>
        <taxon>Craniata</taxon>
        <taxon>Vertebrata</taxon>
        <taxon>Euteleostomi</taxon>
        <taxon>Actinopterygii</taxon>
        <taxon>Neopterygii</taxon>
        <taxon>Teleostei</taxon>
        <taxon>Neoteleostei</taxon>
        <taxon>Acanthomorphata</taxon>
        <taxon>Ovalentaria</taxon>
        <taxon>Blenniimorphae</taxon>
        <taxon>Blenniiformes</taxon>
        <taxon>Gobiesocoidei</taxon>
        <taxon>Gobiesocidae</taxon>
        <taxon>Gobiesocinae</taxon>
        <taxon>Gouania</taxon>
    </lineage>
</organism>
<proteinExistence type="inferred from homology"/>
<dbReference type="SUPFAM" id="SSF48371">
    <property type="entry name" value="ARM repeat"/>
    <property type="match status" value="1"/>
</dbReference>
<comment type="subcellular location">
    <subcellularLocation>
        <location evidence="1">Cell junction</location>
    </subcellularLocation>
</comment>
<evidence type="ECO:0000313" key="9">
    <source>
        <dbReference type="Proteomes" id="UP000694680"/>
    </source>
</evidence>
<reference evidence="8" key="3">
    <citation type="submission" date="2025-09" db="UniProtKB">
        <authorList>
            <consortium name="Ensembl"/>
        </authorList>
    </citation>
    <scope>IDENTIFICATION</scope>
</reference>
<evidence type="ECO:0000256" key="6">
    <source>
        <dbReference type="PROSITE-ProRule" id="PRU00259"/>
    </source>
</evidence>
<dbReference type="PANTHER" id="PTHR10372:SF3">
    <property type="entry name" value="PLAKOPHILIN-1"/>
    <property type="match status" value="1"/>
</dbReference>
<dbReference type="GO" id="GO:0098609">
    <property type="term" value="P:cell-cell adhesion"/>
    <property type="evidence" value="ECO:0007669"/>
    <property type="project" value="InterPro"/>
</dbReference>
<evidence type="ECO:0000256" key="7">
    <source>
        <dbReference type="SAM" id="MobiDB-lite"/>
    </source>
</evidence>
<dbReference type="InterPro" id="IPR000225">
    <property type="entry name" value="Armadillo"/>
</dbReference>
<dbReference type="OrthoDB" id="3245100at2759"/>
<dbReference type="InterPro" id="IPR016024">
    <property type="entry name" value="ARM-type_fold"/>
</dbReference>
<dbReference type="GO" id="GO:0005912">
    <property type="term" value="C:adherens junction"/>
    <property type="evidence" value="ECO:0007669"/>
    <property type="project" value="TreeGrafter"/>
</dbReference>
<keyword evidence="9" id="KW-1185">Reference proteome</keyword>
<dbReference type="Gene3D" id="1.25.10.10">
    <property type="entry name" value="Leucine-rich Repeat Variant"/>
    <property type="match status" value="1"/>
</dbReference>
<evidence type="ECO:0000256" key="4">
    <source>
        <dbReference type="ARBA" id="ARBA00022889"/>
    </source>
</evidence>
<evidence type="ECO:0000256" key="5">
    <source>
        <dbReference type="ARBA" id="ARBA00022949"/>
    </source>
</evidence>
<dbReference type="GO" id="GO:0005737">
    <property type="term" value="C:cytoplasm"/>
    <property type="evidence" value="ECO:0007669"/>
    <property type="project" value="TreeGrafter"/>
</dbReference>
<feature type="region of interest" description="Disordered" evidence="7">
    <location>
        <begin position="214"/>
        <end position="233"/>
    </location>
</feature>
<accession>A0A8C5HRA5</accession>
<evidence type="ECO:0000256" key="3">
    <source>
        <dbReference type="ARBA" id="ARBA00022737"/>
    </source>
</evidence>
<dbReference type="PANTHER" id="PTHR10372">
    <property type="entry name" value="PLAKOPHILLIN-RELATED"/>
    <property type="match status" value="1"/>
</dbReference>
<comment type="similarity">
    <text evidence="2">Belongs to the beta-catenin family.</text>
</comment>
<dbReference type="PROSITE" id="PS50176">
    <property type="entry name" value="ARM_REPEAT"/>
    <property type="match status" value="1"/>
</dbReference>
<keyword evidence="5" id="KW-0965">Cell junction</keyword>
<reference evidence="8" key="2">
    <citation type="submission" date="2025-08" db="UniProtKB">
        <authorList>
            <consortium name="Ensembl"/>
        </authorList>
    </citation>
    <scope>IDENTIFICATION</scope>
</reference>
<dbReference type="AlphaFoldDB" id="A0A8C5HRA5"/>
<protein>
    <submittedName>
        <fullName evidence="8">Plakophilin-1-like</fullName>
    </submittedName>
</protein>
<name>A0A8C5HRA5_GOUWI</name>
<evidence type="ECO:0000256" key="2">
    <source>
        <dbReference type="ARBA" id="ARBA00005462"/>
    </source>
</evidence>
<feature type="region of interest" description="Disordered" evidence="7">
    <location>
        <begin position="40"/>
        <end position="84"/>
    </location>
</feature>
<dbReference type="InterPro" id="IPR028435">
    <property type="entry name" value="Plakophilin/d_Catenin"/>
</dbReference>
<dbReference type="Proteomes" id="UP000694680">
    <property type="component" value="Chromosome 5"/>
</dbReference>
<dbReference type="Pfam" id="PF00514">
    <property type="entry name" value="Arm"/>
    <property type="match status" value="1"/>
</dbReference>
<dbReference type="Ensembl" id="ENSGWIT00000051521.1">
    <property type="protein sequence ID" value="ENSGWIP00000047627.1"/>
    <property type="gene ID" value="ENSGWIG00000023416.1"/>
</dbReference>